<dbReference type="Gene3D" id="3.80.10.10">
    <property type="entry name" value="Ribonuclease Inhibitor"/>
    <property type="match status" value="1"/>
</dbReference>
<name>A0A6A3KCK7_9STRA</name>
<dbReference type="Proteomes" id="UP000460718">
    <property type="component" value="Unassembled WGS sequence"/>
</dbReference>
<dbReference type="InterPro" id="IPR032675">
    <property type="entry name" value="LRR_dom_sf"/>
</dbReference>
<dbReference type="SUPFAM" id="SSF52047">
    <property type="entry name" value="RNI-like"/>
    <property type="match status" value="1"/>
</dbReference>
<dbReference type="Proteomes" id="UP000440367">
    <property type="component" value="Unassembled WGS sequence"/>
</dbReference>
<organism evidence="1 4">
    <name type="scientific">Phytophthora fragariae</name>
    <dbReference type="NCBI Taxonomy" id="53985"/>
    <lineage>
        <taxon>Eukaryota</taxon>
        <taxon>Sar</taxon>
        <taxon>Stramenopiles</taxon>
        <taxon>Oomycota</taxon>
        <taxon>Peronosporomycetes</taxon>
        <taxon>Peronosporales</taxon>
        <taxon>Peronosporaceae</taxon>
        <taxon>Phytophthora</taxon>
    </lineage>
</organism>
<protein>
    <submittedName>
        <fullName evidence="1">Uncharacterized protein</fullName>
    </submittedName>
</protein>
<gene>
    <name evidence="2" type="ORF">PF002_g15884</name>
    <name evidence="1" type="ORF">PF011_g13328</name>
</gene>
<dbReference type="EMBL" id="QXFW01000815">
    <property type="protein sequence ID" value="KAE9002405.1"/>
    <property type="molecule type" value="Genomic_DNA"/>
</dbReference>
<dbReference type="AlphaFoldDB" id="A0A6A3KCK7"/>
<dbReference type="EMBL" id="QXGD01000913">
    <property type="protein sequence ID" value="KAE9220449.1"/>
    <property type="molecule type" value="Genomic_DNA"/>
</dbReference>
<evidence type="ECO:0000313" key="1">
    <source>
        <dbReference type="EMBL" id="KAE9002405.1"/>
    </source>
</evidence>
<proteinExistence type="predicted"/>
<evidence type="ECO:0000313" key="2">
    <source>
        <dbReference type="EMBL" id="KAE9220449.1"/>
    </source>
</evidence>
<comment type="caution">
    <text evidence="1">The sequence shown here is derived from an EMBL/GenBank/DDBJ whole genome shotgun (WGS) entry which is preliminary data.</text>
</comment>
<accession>A0A6A3KCK7</accession>
<sequence>MTATKRELWCERTNKATAEGAAVNSDALNDNESLQQLGHPSNKLGDTGAKAVAQVLPYNISIKSLVVVQLVNNNIPQSFQHPG</sequence>
<evidence type="ECO:0000313" key="3">
    <source>
        <dbReference type="Proteomes" id="UP000440367"/>
    </source>
</evidence>
<evidence type="ECO:0000313" key="4">
    <source>
        <dbReference type="Proteomes" id="UP000460718"/>
    </source>
</evidence>
<reference evidence="1 4" key="1">
    <citation type="submission" date="2018-09" db="EMBL/GenBank/DDBJ databases">
        <title>Genomic investigation of the strawberry pathogen Phytophthora fragariae indicates pathogenicity is determined by transcriptional variation in three key races.</title>
        <authorList>
            <person name="Adams T.M."/>
            <person name="Armitage A.D."/>
            <person name="Sobczyk M.K."/>
            <person name="Bates H.J."/>
            <person name="Dunwell J.M."/>
            <person name="Nellist C.F."/>
            <person name="Harrison R.J."/>
        </authorList>
    </citation>
    <scope>NUCLEOTIDE SEQUENCE [LARGE SCALE GENOMIC DNA]</scope>
    <source>
        <strain evidence="2 3">BC-1</strain>
        <strain evidence="1 4">SCRP245</strain>
    </source>
</reference>